<dbReference type="SMART" id="SM00855">
    <property type="entry name" value="PGAM"/>
    <property type="match status" value="1"/>
</dbReference>
<protein>
    <submittedName>
        <fullName evidence="1">Histidine phosphatase family protein</fullName>
    </submittedName>
</protein>
<evidence type="ECO:0000313" key="2">
    <source>
        <dbReference type="Proteomes" id="UP001589619"/>
    </source>
</evidence>
<dbReference type="Pfam" id="PF00300">
    <property type="entry name" value="His_Phos_1"/>
    <property type="match status" value="1"/>
</dbReference>
<name>A0ABV5VZ77_9BACL</name>
<comment type="caution">
    <text evidence="1">The sequence shown here is derived from an EMBL/GenBank/DDBJ whole genome shotgun (WGS) entry which is preliminary data.</text>
</comment>
<dbReference type="Proteomes" id="UP001589619">
    <property type="component" value="Unassembled WGS sequence"/>
</dbReference>
<sequence length="211" mass="23572">MNTRPKTTVYMIRHAESIYIEGAERERGLTDKGSEDARLIRELLLGARIDAFVSSPYRRAIDTISPLAEAAGKEIAIEEDLRERQASATGFGKDAFMEAKRKLFDNPGFAYPGGESSIEAQERACRSLSRLIGQYRGQSLAVGTHGDIMTLMLNRYDSRFDYTFWTGTTMPDVYRLQFVDAGTLADVTRLWPQGPSCHLPKPLREADNADG</sequence>
<evidence type="ECO:0000313" key="1">
    <source>
        <dbReference type="EMBL" id="MFB9753487.1"/>
    </source>
</evidence>
<dbReference type="InterPro" id="IPR029033">
    <property type="entry name" value="His_PPase_superfam"/>
</dbReference>
<dbReference type="InterPro" id="IPR050275">
    <property type="entry name" value="PGM_Phosphatase"/>
</dbReference>
<organism evidence="1 2">
    <name type="scientific">Paenibacillus hodogayensis</name>
    <dbReference type="NCBI Taxonomy" id="279208"/>
    <lineage>
        <taxon>Bacteria</taxon>
        <taxon>Bacillati</taxon>
        <taxon>Bacillota</taxon>
        <taxon>Bacilli</taxon>
        <taxon>Bacillales</taxon>
        <taxon>Paenibacillaceae</taxon>
        <taxon>Paenibacillus</taxon>
    </lineage>
</organism>
<dbReference type="InterPro" id="IPR013078">
    <property type="entry name" value="His_Pase_superF_clade-1"/>
</dbReference>
<keyword evidence="2" id="KW-1185">Reference proteome</keyword>
<proteinExistence type="predicted"/>
<reference evidence="1 2" key="1">
    <citation type="submission" date="2024-09" db="EMBL/GenBank/DDBJ databases">
        <authorList>
            <person name="Sun Q."/>
            <person name="Mori K."/>
        </authorList>
    </citation>
    <scope>NUCLEOTIDE SEQUENCE [LARGE SCALE GENOMIC DNA]</scope>
    <source>
        <strain evidence="1 2">JCM 12520</strain>
    </source>
</reference>
<dbReference type="CDD" id="cd07067">
    <property type="entry name" value="HP_PGM_like"/>
    <property type="match status" value="1"/>
</dbReference>
<gene>
    <name evidence="1" type="ORF">ACFFNY_18125</name>
</gene>
<dbReference type="SUPFAM" id="SSF53254">
    <property type="entry name" value="Phosphoglycerate mutase-like"/>
    <property type="match status" value="1"/>
</dbReference>
<dbReference type="RefSeq" id="WP_344901268.1">
    <property type="nucleotide sequence ID" value="NZ_BAAAYO010000001.1"/>
</dbReference>
<dbReference type="Gene3D" id="3.40.50.1240">
    <property type="entry name" value="Phosphoglycerate mutase-like"/>
    <property type="match status" value="1"/>
</dbReference>
<dbReference type="PANTHER" id="PTHR48100:SF59">
    <property type="entry name" value="ADENOSYLCOBALAMIN_ALPHA-RIBAZOLE PHOSPHATASE"/>
    <property type="match status" value="1"/>
</dbReference>
<dbReference type="EMBL" id="JBHMAG010000012">
    <property type="protein sequence ID" value="MFB9753487.1"/>
    <property type="molecule type" value="Genomic_DNA"/>
</dbReference>
<accession>A0ABV5VZ77</accession>
<dbReference type="PANTHER" id="PTHR48100">
    <property type="entry name" value="BROAD-SPECIFICITY PHOSPHATASE YOR283W-RELATED"/>
    <property type="match status" value="1"/>
</dbReference>